<evidence type="ECO:0000259" key="10">
    <source>
        <dbReference type="Pfam" id="PF10496"/>
    </source>
</evidence>
<feature type="coiled-coil region" evidence="9">
    <location>
        <begin position="237"/>
        <end position="268"/>
    </location>
</feature>
<dbReference type="Pfam" id="PF10496">
    <property type="entry name" value="Syntaxin-18_N"/>
    <property type="match status" value="1"/>
</dbReference>
<keyword evidence="5" id="KW-0653">Protein transport</keyword>
<comment type="caution">
    <text evidence="11">The sequence shown here is derived from an EMBL/GenBank/DDBJ whole genome shotgun (WGS) entry which is preliminary data.</text>
</comment>
<comment type="subcellular location">
    <subcellularLocation>
        <location evidence="1">Membrane</location>
        <topology evidence="1">Single-pass type IV membrane protein</topology>
    </subcellularLocation>
</comment>
<evidence type="ECO:0000256" key="7">
    <source>
        <dbReference type="ARBA" id="ARBA00023054"/>
    </source>
</evidence>
<keyword evidence="3" id="KW-0813">Transport</keyword>
<organism evidence="11 12">
    <name type="scientific">Mucor flavus</name>
    <dbReference type="NCBI Taxonomy" id="439312"/>
    <lineage>
        <taxon>Eukaryota</taxon>
        <taxon>Fungi</taxon>
        <taxon>Fungi incertae sedis</taxon>
        <taxon>Mucoromycota</taxon>
        <taxon>Mucoromycotina</taxon>
        <taxon>Mucoromycetes</taxon>
        <taxon>Mucorales</taxon>
        <taxon>Mucorineae</taxon>
        <taxon>Mucoraceae</taxon>
        <taxon>Mucor</taxon>
    </lineage>
</organism>
<evidence type="ECO:0000256" key="2">
    <source>
        <dbReference type="ARBA" id="ARBA00009063"/>
    </source>
</evidence>
<keyword evidence="8" id="KW-0472">Membrane</keyword>
<accession>A0ABP9YYS6</accession>
<evidence type="ECO:0000256" key="4">
    <source>
        <dbReference type="ARBA" id="ARBA00022692"/>
    </source>
</evidence>
<dbReference type="EMBL" id="BAABUK010000011">
    <property type="protein sequence ID" value="GAA5812024.1"/>
    <property type="molecule type" value="Genomic_DNA"/>
</dbReference>
<evidence type="ECO:0000256" key="6">
    <source>
        <dbReference type="ARBA" id="ARBA00022989"/>
    </source>
</evidence>
<evidence type="ECO:0000256" key="3">
    <source>
        <dbReference type="ARBA" id="ARBA00022448"/>
    </source>
</evidence>
<reference evidence="11 12" key="1">
    <citation type="submission" date="2024-04" db="EMBL/GenBank/DDBJ databases">
        <title>genome sequences of Mucor flavus KT1a and Helicostylum pulchrum KT1b strains isolated from the surface of a dry-aged beef.</title>
        <authorList>
            <person name="Toyotome T."/>
            <person name="Hosono M."/>
            <person name="Torimaru M."/>
            <person name="Fukuda K."/>
            <person name="Mikami N."/>
        </authorList>
    </citation>
    <scope>NUCLEOTIDE SEQUENCE [LARGE SCALE GENOMIC DNA]</scope>
    <source>
        <strain evidence="11 12">KT1a</strain>
    </source>
</reference>
<proteinExistence type="inferred from homology"/>
<comment type="similarity">
    <text evidence="2">Belongs to the syntaxin family.</text>
</comment>
<dbReference type="PANTHER" id="PTHR15959">
    <property type="entry name" value="SYNTAXIN-18"/>
    <property type="match status" value="1"/>
</dbReference>
<dbReference type="Proteomes" id="UP001473302">
    <property type="component" value="Unassembled WGS sequence"/>
</dbReference>
<evidence type="ECO:0000313" key="11">
    <source>
        <dbReference type="EMBL" id="GAA5812024.1"/>
    </source>
</evidence>
<name>A0ABP9YYS6_9FUNG</name>
<dbReference type="Gene3D" id="1.20.5.110">
    <property type="match status" value="1"/>
</dbReference>
<keyword evidence="4" id="KW-0812">Transmembrane</keyword>
<evidence type="ECO:0000256" key="8">
    <source>
        <dbReference type="ARBA" id="ARBA00023136"/>
    </source>
</evidence>
<gene>
    <name evidence="11" type="ORF">MFLAVUS_005473</name>
</gene>
<sequence>MSNITIEFRHLVEKKAKTIPSKPNKRRREKHDESSYDIFTKEAYRIYQHINSLKRFLLTIRPVYLSTNNRPSRVNSRSNEPVPKVGTEGDSLFALFSGNIHNLTDRERDEIDFQAKLIIRRCIDRIKELETSEKMRQQREAAKPTHILAQFFSSGNSEDVLFVHRSSITWLLNQQLMKVSQIQKDQQEIRLMREIEKSENQLSKSMYSHVVAEAQPVQDIPMEEENAFEQQLSQEQVQMLEKENSVMLEELNNTLNQVKSAEKALLEISTLQTQLTNHLAVQTVQTDKLYADAIATTDTIGRGNMQLMTARERNKSSRKFMLFFLIGASDTHHVITARKKRKSNTSYYTITGIYRESQAVPEGYVELGKFRPRKTTILMHALTRDDKRSEHRPVKEYEMLLSKYCDGGARDLLVLRNKSPQ</sequence>
<evidence type="ECO:0000256" key="1">
    <source>
        <dbReference type="ARBA" id="ARBA00004211"/>
    </source>
</evidence>
<keyword evidence="6" id="KW-1133">Transmembrane helix</keyword>
<keyword evidence="12" id="KW-1185">Reference proteome</keyword>
<dbReference type="InterPro" id="IPR019529">
    <property type="entry name" value="Syntaxin-18_N"/>
</dbReference>
<evidence type="ECO:0000256" key="5">
    <source>
        <dbReference type="ARBA" id="ARBA00022927"/>
    </source>
</evidence>
<keyword evidence="7 9" id="KW-0175">Coiled coil</keyword>
<evidence type="ECO:0000313" key="12">
    <source>
        <dbReference type="Proteomes" id="UP001473302"/>
    </source>
</evidence>
<evidence type="ECO:0000256" key="9">
    <source>
        <dbReference type="SAM" id="Coils"/>
    </source>
</evidence>
<feature type="domain" description="SNARE-complex protein Syntaxin-18 N-terminal" evidence="10">
    <location>
        <begin position="2"/>
        <end position="109"/>
    </location>
</feature>
<dbReference type="PANTHER" id="PTHR15959:SF0">
    <property type="entry name" value="SYNTAXIN-18"/>
    <property type="match status" value="1"/>
</dbReference>
<protein>
    <recommendedName>
        <fullName evidence="10">SNARE-complex protein Syntaxin-18 N-terminal domain-containing protein</fullName>
    </recommendedName>
</protein>